<evidence type="ECO:0000256" key="1">
    <source>
        <dbReference type="SAM" id="MobiDB-lite"/>
    </source>
</evidence>
<organism evidence="2 3">
    <name type="scientific">Svornostia abyssi</name>
    <dbReference type="NCBI Taxonomy" id="2898438"/>
    <lineage>
        <taxon>Bacteria</taxon>
        <taxon>Bacillati</taxon>
        <taxon>Actinomycetota</taxon>
        <taxon>Thermoleophilia</taxon>
        <taxon>Solirubrobacterales</taxon>
        <taxon>Baekduiaceae</taxon>
        <taxon>Svornostia</taxon>
    </lineage>
</organism>
<protein>
    <submittedName>
        <fullName evidence="2">Zinc ribbon domain-containing protein</fullName>
    </submittedName>
</protein>
<gene>
    <name evidence="2" type="ORF">LRS13_13135</name>
</gene>
<sequence>MSGRFERPATDPGSVNGGGPDAPTAAIPRVATSDDMSPGELQARRDILARELAERQWDLGGLTYEMAIRDHFRLDVLVSKAAGLQEVDAELGEVERILTLHENGATGMCSACGAPHSRGAVFCWQCGAQLMPRTTPGVA</sequence>
<reference evidence="3" key="1">
    <citation type="submission" date="2021-11" db="EMBL/GenBank/DDBJ databases">
        <title>Cultivation dependent microbiological survey of springs from the worlds oldest radium mine currently devoted to the extraction of radon-saturated water.</title>
        <authorList>
            <person name="Kapinusova G."/>
            <person name="Smrhova T."/>
            <person name="Strejcek M."/>
            <person name="Suman J."/>
            <person name="Jani K."/>
            <person name="Pajer P."/>
            <person name="Uhlik O."/>
        </authorList>
    </citation>
    <scope>NUCLEOTIDE SEQUENCE [LARGE SCALE GENOMIC DNA]</scope>
    <source>
        <strain evidence="3">J379</strain>
    </source>
</reference>
<dbReference type="EMBL" id="CP088295">
    <property type="protein sequence ID" value="UUY01672.1"/>
    <property type="molecule type" value="Genomic_DNA"/>
</dbReference>
<feature type="region of interest" description="Disordered" evidence="1">
    <location>
        <begin position="1"/>
        <end position="39"/>
    </location>
</feature>
<dbReference type="Proteomes" id="UP001058860">
    <property type="component" value="Chromosome"/>
</dbReference>
<evidence type="ECO:0000313" key="3">
    <source>
        <dbReference type="Proteomes" id="UP001058860"/>
    </source>
</evidence>
<name>A0ABY5PB24_9ACTN</name>
<proteinExistence type="predicted"/>
<accession>A0ABY5PB24</accession>
<keyword evidence="3" id="KW-1185">Reference proteome</keyword>
<dbReference type="RefSeq" id="WP_353862224.1">
    <property type="nucleotide sequence ID" value="NZ_CP088295.1"/>
</dbReference>
<evidence type="ECO:0000313" key="2">
    <source>
        <dbReference type="EMBL" id="UUY01672.1"/>
    </source>
</evidence>